<gene>
    <name evidence="1" type="ORF">SY85_21905</name>
</gene>
<reference evidence="1 2" key="2">
    <citation type="journal article" date="2016" name="Int. J. Syst. Evol. Microbiol.">
        <title>Flavisolibacter tropicus sp. nov., isolated from tropical soil.</title>
        <authorList>
            <person name="Lee J.J."/>
            <person name="Kang M.S."/>
            <person name="Kim G.S."/>
            <person name="Lee C.S."/>
            <person name="Lim S."/>
            <person name="Lee J."/>
            <person name="Roh S.H."/>
            <person name="Kang H."/>
            <person name="Ha J.M."/>
            <person name="Bae S."/>
            <person name="Jung H.Y."/>
            <person name="Kim M.K."/>
        </authorList>
    </citation>
    <scope>NUCLEOTIDE SEQUENCE [LARGE SCALE GENOMIC DNA]</scope>
    <source>
        <strain evidence="1 2">LCS9</strain>
    </source>
</reference>
<dbReference type="AlphaFoldDB" id="A0A172U053"/>
<evidence type="ECO:0008006" key="3">
    <source>
        <dbReference type="Google" id="ProtNLM"/>
    </source>
</evidence>
<dbReference type="Proteomes" id="UP000077177">
    <property type="component" value="Chromosome"/>
</dbReference>
<protein>
    <recommendedName>
        <fullName evidence="3">HNH endonuclease</fullName>
    </recommendedName>
</protein>
<evidence type="ECO:0000313" key="2">
    <source>
        <dbReference type="Proteomes" id="UP000077177"/>
    </source>
</evidence>
<dbReference type="OrthoDB" id="9802640at2"/>
<dbReference type="InterPro" id="IPR003615">
    <property type="entry name" value="HNH_nuc"/>
</dbReference>
<dbReference type="PANTHER" id="PTHR37827">
    <property type="entry name" value="TUDOR DOMAIN-CONTAINING PROTEIN"/>
    <property type="match status" value="1"/>
</dbReference>
<dbReference type="EMBL" id="CP011390">
    <property type="protein sequence ID" value="ANE52731.1"/>
    <property type="molecule type" value="Genomic_DNA"/>
</dbReference>
<reference evidence="2" key="1">
    <citation type="submission" date="2015-01" db="EMBL/GenBank/DDBJ databases">
        <title>Flavisolibacter sp./LCS9/ whole genome sequencing.</title>
        <authorList>
            <person name="Kim M.K."/>
            <person name="Srinivasan S."/>
            <person name="Lee J.-J."/>
        </authorList>
    </citation>
    <scope>NUCLEOTIDE SEQUENCE [LARGE SCALE GENOMIC DNA]</scope>
    <source>
        <strain evidence="2">LCS9</strain>
    </source>
</reference>
<dbReference type="PANTHER" id="PTHR37827:SF1">
    <property type="entry name" value="HNH DOMAIN-CONTAINING PROTEIN"/>
    <property type="match status" value="1"/>
</dbReference>
<evidence type="ECO:0000313" key="1">
    <source>
        <dbReference type="EMBL" id="ANE52731.1"/>
    </source>
</evidence>
<accession>A0A172U053</accession>
<name>A0A172U053_9BACT</name>
<organism evidence="1 2">
    <name type="scientific">Flavisolibacter tropicus</name>
    <dbReference type="NCBI Taxonomy" id="1492898"/>
    <lineage>
        <taxon>Bacteria</taxon>
        <taxon>Pseudomonadati</taxon>
        <taxon>Bacteroidota</taxon>
        <taxon>Chitinophagia</taxon>
        <taxon>Chitinophagales</taxon>
        <taxon>Chitinophagaceae</taxon>
        <taxon>Flavisolibacter</taxon>
    </lineage>
</organism>
<keyword evidence="2" id="KW-1185">Reference proteome</keyword>
<dbReference type="RefSeq" id="WP_066407749.1">
    <property type="nucleotide sequence ID" value="NZ_CP011390.1"/>
</dbReference>
<sequence>MKNELPDLCPLCNRELAAPYNRHHLIPISKGGKHTTTLLLHKVCHDKIHAVFSEAELKRYYHTIERIHQDESITHFIKWVQKKEPEYYDKSIKRKSKYV</sequence>
<dbReference type="CDD" id="cd00085">
    <property type="entry name" value="HNHc"/>
    <property type="match status" value="1"/>
</dbReference>
<dbReference type="KEGG" id="fla:SY85_21905"/>
<proteinExistence type="predicted"/>